<evidence type="ECO:0000256" key="1">
    <source>
        <dbReference type="SAM" id="MobiDB-lite"/>
    </source>
</evidence>
<evidence type="ECO:0000256" key="2">
    <source>
        <dbReference type="SAM" id="SignalP"/>
    </source>
</evidence>
<name>A0A259TX66_9BACT</name>
<feature type="signal peptide" evidence="2">
    <location>
        <begin position="1"/>
        <end position="39"/>
    </location>
</feature>
<accession>A0A259TX66</accession>
<dbReference type="EMBL" id="MQWB01000001">
    <property type="protein sequence ID" value="OZC02355.1"/>
    <property type="molecule type" value="Genomic_DNA"/>
</dbReference>
<dbReference type="Proteomes" id="UP000216446">
    <property type="component" value="Unassembled WGS sequence"/>
</dbReference>
<feature type="compositionally biased region" description="Low complexity" evidence="1">
    <location>
        <begin position="149"/>
        <end position="159"/>
    </location>
</feature>
<keyword evidence="2" id="KW-0732">Signal</keyword>
<comment type="caution">
    <text evidence="3">The sequence shown here is derived from an EMBL/GenBank/DDBJ whole genome shotgun (WGS) entry which is preliminary data.</text>
</comment>
<evidence type="ECO:0000313" key="3">
    <source>
        <dbReference type="EMBL" id="OZC02355.1"/>
    </source>
</evidence>
<sequence length="1213" mass="128399">MLPRRSRLPFPLATGVTRRALRFFLPLATAVLCSIGAQAQDIPEGPGLGAERDTVEVQAGAGFLQLRGPIAPRSVRVDVIAPEARTLEPGAYLVDLASGAFRLVAPFDTLTTLVIAYRTLPRVVAPAPLPRFEEPETDSTGRQRPPPRTGASGASTVTTSGSITRGVVAGSNRDVSLTSGLRLDIGGEIAPGVTVSGALTDSDTPIVPEGTTQTLSDFDRVFVRVDGPGAAARLGDIDLALDGTSFAPIRRKVQGAALSVNVPARGWISGGRVEAGASAVRGRFRSQDLLLIEGVQGPYRLEGDRGEPFVLVVPGSERLYWDGRPLARGRDYTVDYGTGEVTFTAENLVTAERRATVDFEYSAGGYARTLSVAGASLDFGRSPAASGASGPLGTFGIRVLREADAPGLGDALGLSETDLDLIAAAGDRDVLVPGETRVPFDPESATLLYTARDTTLASGETVRIFVPASASADSVFRVRFSRVRQGQGTYRRAGQALNGILYEYAGPSGGDYVPFRILPRPASRTVLDVRASAEPLAGLTAFGELARSLDDANTLSDLDAADDGATAYETGLRFAPEAYAWGTVEASLLRRDRARDFRTLDRVRAIDYNRRWNLARAGTPFEASIDSLGETLTEGLARVTARGLGTVGLEAGKVALGAYRARRAGLTAGLLPDARDLPLASYALDAVDSSGDDPLLGSGSFFRQRLGLQRALLGGRLTPSLGLEQETREQIGGALPQDSLLAATYSFVAVQPGLAYTSRGLSASGQLDLRQESEPLAPAGTAEDLADAARSLGIEGTLRVQGAAGFRSDLRAAFRQRQFTDAFRERGRLDTESLALDWTARAAPLARGLDVRTRYVALTERTPVLQEAYVLVGPEAGLYVWRDGQGEPRAGEPDGRQQVDEFFPETTPYEGSYLRTFVPSDELVPSVGVDAQLALRMDGARLAERYGATLLRHLDARGSAEVREKTASGGLLRVLLLDPGVLQQRPDGDAVGTLDGRFRAEGEVSLFPRDARRGLRLGGDHLTTTRRLAAGAEARLTQSLRAEGRLALGPAFLARLTLRTERRRATSTAFATRTFDIGALTLEPSVTWTPSPEATVTLGAFASTRTDRLATATAPDGALLVRVPADARWAPSRRVSLTARAELSVVSLRGASGGGLALYELTDGRGAGTSALGGVQATLGVTEAIRATVTYDARLPASAPLVQTVRVTLSAVF</sequence>
<protein>
    <submittedName>
        <fullName evidence="3">Uncharacterized protein</fullName>
    </submittedName>
</protein>
<organism evidence="3 4">
    <name type="scientific">Rubricoccus marinus</name>
    <dbReference type="NCBI Taxonomy" id="716817"/>
    <lineage>
        <taxon>Bacteria</taxon>
        <taxon>Pseudomonadati</taxon>
        <taxon>Rhodothermota</taxon>
        <taxon>Rhodothermia</taxon>
        <taxon>Rhodothermales</taxon>
        <taxon>Rubricoccaceae</taxon>
        <taxon>Rubricoccus</taxon>
    </lineage>
</organism>
<dbReference type="AlphaFoldDB" id="A0A259TX66"/>
<dbReference type="InParanoid" id="A0A259TX66"/>
<reference evidence="3 4" key="1">
    <citation type="submission" date="2016-11" db="EMBL/GenBank/DDBJ databases">
        <title>Study of marine rhodopsin-containing bacteria.</title>
        <authorList>
            <person name="Yoshizawa S."/>
            <person name="Kumagai Y."/>
            <person name="Kogure K."/>
        </authorList>
    </citation>
    <scope>NUCLEOTIDE SEQUENCE [LARGE SCALE GENOMIC DNA]</scope>
    <source>
        <strain evidence="3 4">SG-29</strain>
    </source>
</reference>
<feature type="chain" id="PRO_5012356233" evidence="2">
    <location>
        <begin position="40"/>
        <end position="1213"/>
    </location>
</feature>
<gene>
    <name evidence="3" type="ORF">BSZ36_04805</name>
</gene>
<proteinExistence type="predicted"/>
<keyword evidence="4" id="KW-1185">Reference proteome</keyword>
<feature type="region of interest" description="Disordered" evidence="1">
    <location>
        <begin position="129"/>
        <end position="159"/>
    </location>
</feature>
<evidence type="ECO:0000313" key="4">
    <source>
        <dbReference type="Proteomes" id="UP000216446"/>
    </source>
</evidence>